<name>A0A1N6QBT2_9GAMM</name>
<keyword evidence="1" id="KW-0812">Transmembrane</keyword>
<evidence type="ECO:0000313" key="3">
    <source>
        <dbReference type="Proteomes" id="UP000186895"/>
    </source>
</evidence>
<proteinExistence type="predicted"/>
<dbReference type="AlphaFoldDB" id="A0A1N6QBT2"/>
<dbReference type="Pfam" id="PF10746">
    <property type="entry name" value="Phage_holin_2_2"/>
    <property type="match status" value="1"/>
</dbReference>
<evidence type="ECO:0000256" key="1">
    <source>
        <dbReference type="SAM" id="Phobius"/>
    </source>
</evidence>
<sequence length="78" mass="8827">MSNQSVLHDIGVEAGKAAPPIAVTSAHYLLGLSLSDWVAIITLIYLALQIGLLIPRYRYQFAQWRKSRREARECSRNE</sequence>
<keyword evidence="1" id="KW-0472">Membrane</keyword>
<evidence type="ECO:0000313" key="2">
    <source>
        <dbReference type="EMBL" id="SIQ14015.1"/>
    </source>
</evidence>
<reference evidence="2 3" key="1">
    <citation type="submission" date="2017-01" db="EMBL/GenBank/DDBJ databases">
        <authorList>
            <person name="Mah S.A."/>
            <person name="Swanson W.J."/>
            <person name="Moy G.W."/>
            <person name="Vacquier V.D."/>
        </authorList>
    </citation>
    <scope>NUCLEOTIDE SEQUENCE [LARGE SCALE GENOMIC DNA]</scope>
    <source>
        <strain evidence="2 3">DSM 7027</strain>
    </source>
</reference>
<dbReference type="RefSeq" id="WP_076461848.1">
    <property type="nucleotide sequence ID" value="NZ_FTMN01000002.1"/>
</dbReference>
<keyword evidence="3" id="KW-1185">Reference proteome</keyword>
<keyword evidence="1" id="KW-1133">Transmembrane helix</keyword>
<protein>
    <submittedName>
        <fullName evidence="2">Phage holin T7 family, holin superfamily II</fullName>
    </submittedName>
</protein>
<feature type="transmembrane region" description="Helical" evidence="1">
    <location>
        <begin position="37"/>
        <end position="59"/>
    </location>
</feature>
<dbReference type="STRING" id="49186.SAMN05421647_102402"/>
<dbReference type="Proteomes" id="UP000186895">
    <property type="component" value="Unassembled WGS sequence"/>
</dbReference>
<dbReference type="InterPro" id="IPR019682">
    <property type="entry name" value="Phage_T7_Gp17.5_holin"/>
</dbReference>
<dbReference type="GO" id="GO:0044659">
    <property type="term" value="P:viral release from host cell by cytolysis"/>
    <property type="evidence" value="ECO:0007669"/>
    <property type="project" value="InterPro"/>
</dbReference>
<accession>A0A1N6QBT2</accession>
<organism evidence="2 3">
    <name type="scientific">Marinobacterium stanieri</name>
    <dbReference type="NCBI Taxonomy" id="49186"/>
    <lineage>
        <taxon>Bacteria</taxon>
        <taxon>Pseudomonadati</taxon>
        <taxon>Pseudomonadota</taxon>
        <taxon>Gammaproteobacteria</taxon>
        <taxon>Oceanospirillales</taxon>
        <taxon>Oceanospirillaceae</taxon>
        <taxon>Marinobacterium</taxon>
    </lineage>
</organism>
<dbReference type="EMBL" id="FTMN01000002">
    <property type="protein sequence ID" value="SIQ14015.1"/>
    <property type="molecule type" value="Genomic_DNA"/>
</dbReference>
<gene>
    <name evidence="2" type="ORF">SAMN05421647_102402</name>
</gene>